<dbReference type="PANTHER" id="PTHR34219:SF8">
    <property type="entry name" value="PEPSY DOMAIN-CONTAINING PROTEIN"/>
    <property type="match status" value="1"/>
</dbReference>
<dbReference type="PATRIC" id="fig|1218565.3.peg.4027"/>
<keyword evidence="1" id="KW-0472">Membrane</keyword>
<protein>
    <submittedName>
        <fullName evidence="2">PepSY domain protein</fullName>
    </submittedName>
</protein>
<evidence type="ECO:0000313" key="3">
    <source>
        <dbReference type="Proteomes" id="UP000011988"/>
    </source>
</evidence>
<evidence type="ECO:0000256" key="1">
    <source>
        <dbReference type="SAM" id="Phobius"/>
    </source>
</evidence>
<evidence type="ECO:0000313" key="2">
    <source>
        <dbReference type="EMBL" id="EMJ91409.1"/>
    </source>
</evidence>
<keyword evidence="1" id="KW-0812">Transmembrane</keyword>
<dbReference type="AlphaFoldDB" id="M6CI46"/>
<dbReference type="Pfam" id="PF03929">
    <property type="entry name" value="PepSY_TM"/>
    <property type="match status" value="1"/>
</dbReference>
<dbReference type="PANTHER" id="PTHR34219">
    <property type="entry name" value="IRON-REGULATED INNER MEMBRANE PROTEIN-RELATED"/>
    <property type="match status" value="1"/>
</dbReference>
<feature type="transmembrane region" description="Helical" evidence="1">
    <location>
        <begin position="308"/>
        <end position="329"/>
    </location>
</feature>
<reference evidence="2 3" key="1">
    <citation type="submission" date="2013-01" db="EMBL/GenBank/DDBJ databases">
        <authorList>
            <person name="Harkins D.M."/>
            <person name="Durkin A.S."/>
            <person name="Brinkac L.M."/>
            <person name="Haft D.H."/>
            <person name="Selengut J.D."/>
            <person name="Sanka R."/>
            <person name="DePew J."/>
            <person name="Purushe J."/>
            <person name="Galloway R.L."/>
            <person name="Vinetz J.M."/>
            <person name="Sutton G.G."/>
            <person name="Nierman W.C."/>
            <person name="Fouts D.E."/>
        </authorList>
    </citation>
    <scope>NUCLEOTIDE SEQUENCE [LARGE SCALE GENOMIC DNA]</scope>
    <source>
        <strain evidence="2 3">79601</strain>
    </source>
</reference>
<gene>
    <name evidence="2" type="ORF">LEP1GSC194_3112</name>
</gene>
<dbReference type="InterPro" id="IPR005625">
    <property type="entry name" value="PepSY-ass_TM"/>
</dbReference>
<keyword evidence="1" id="KW-1133">Transmembrane helix</keyword>
<feature type="transmembrane region" description="Helical" evidence="1">
    <location>
        <begin position="118"/>
        <end position="143"/>
    </location>
</feature>
<accession>M6CI46</accession>
<name>M6CI46_9LEPT</name>
<sequence>MIGLSGSFLVFGFEIDRLLNPKQWCVVNGKERLSIDTLREKLNQTLPTHALAGWLFSEEQNRPDQVWLHFLDSNQRKESVILLNPYTGEILGTLAEDRSDSFYGWMLKLHYSLFMGNFGYFLTGILGIVFVFQGISGMILYRSIWQNLFRLRTNQSFRTYFSDLHKMVGVFTLVFNMALGATGAWWNAQFISVLWVNGFAEEKKVGKFFNESVSMDLLLRDAESQIHGFRLGFISFPHHHEKDPIQFYGTEQEQSPFRSRFGSYFVFDSESGKRLKVFNLSNENLFYGILDSFRPIHFGTFGGIVTKILWVILGLAPGVLLLSGMGIFISKRNSKRRRKNANLSL</sequence>
<feature type="transmembrane region" description="Helical" evidence="1">
    <location>
        <begin position="164"/>
        <end position="186"/>
    </location>
</feature>
<comment type="caution">
    <text evidence="2">The sequence shown here is derived from an EMBL/GenBank/DDBJ whole genome shotgun (WGS) entry which is preliminary data.</text>
</comment>
<dbReference type="Proteomes" id="UP000011988">
    <property type="component" value="Unassembled WGS sequence"/>
</dbReference>
<proteinExistence type="predicted"/>
<dbReference type="EMBL" id="ANIK01000106">
    <property type="protein sequence ID" value="EMJ91409.1"/>
    <property type="molecule type" value="Genomic_DNA"/>
</dbReference>
<organism evidence="2 3">
    <name type="scientific">Leptospira alstonii serovar Sichuan str. 79601</name>
    <dbReference type="NCBI Taxonomy" id="1218565"/>
    <lineage>
        <taxon>Bacteria</taxon>
        <taxon>Pseudomonadati</taxon>
        <taxon>Spirochaetota</taxon>
        <taxon>Spirochaetia</taxon>
        <taxon>Leptospirales</taxon>
        <taxon>Leptospiraceae</taxon>
        <taxon>Leptospira</taxon>
    </lineage>
</organism>